<evidence type="ECO:0000313" key="4">
    <source>
        <dbReference type="EMBL" id="MBM6699647.1"/>
    </source>
</evidence>
<name>A0A939B888_9BIFI</name>
<keyword evidence="1" id="KW-0328">Glycosyltransferase</keyword>
<keyword evidence="2" id="KW-0808">Transferase</keyword>
<dbReference type="EMBL" id="JACLYU010000006">
    <property type="protein sequence ID" value="MBM6699647.1"/>
    <property type="molecule type" value="Genomic_DNA"/>
</dbReference>
<evidence type="ECO:0000313" key="5">
    <source>
        <dbReference type="Proteomes" id="UP000718821"/>
    </source>
</evidence>
<dbReference type="CDD" id="cd00761">
    <property type="entry name" value="Glyco_tranf_GTA_type"/>
    <property type="match status" value="1"/>
</dbReference>
<dbReference type="Pfam" id="PF00535">
    <property type="entry name" value="Glycos_transf_2"/>
    <property type="match status" value="1"/>
</dbReference>
<dbReference type="GO" id="GO:0016757">
    <property type="term" value="F:glycosyltransferase activity"/>
    <property type="evidence" value="ECO:0007669"/>
    <property type="project" value="UniProtKB-KW"/>
</dbReference>
<protein>
    <submittedName>
        <fullName evidence="4">Glycosyltransferase</fullName>
    </submittedName>
</protein>
<accession>A0A939B888</accession>
<sequence>MGTETDIPLISVIVPVYGVERYLDRCVESVVNQTYRHLEIILVDDGSPDACPAMCDAWAQRDTRIRVAHKANGGLSSARNAGLDVATGELVGFVDSDDWIDSTMYETMAAWMRRHEDADVVMCGTMREYEDGRHEPFDAHYPERSFTSQQAVHDFLYHRNRMASASWNKLYDARFFRGNDAVRFPEGLNNEDYYMLAQVYPRMRGLYFNPASLYHYSLRPGSITTAKFNEHSLDRAKIADACCSLLQETGYQDDHALAYFAMQGRYDVLHDLVRMRVDRSVIRDCRKDLARAARPVYANPALGCGRKAKIFTMAHMPRLYVALSERGK</sequence>
<dbReference type="PANTHER" id="PTHR22916">
    <property type="entry name" value="GLYCOSYLTRANSFERASE"/>
    <property type="match status" value="1"/>
</dbReference>
<dbReference type="AlphaFoldDB" id="A0A939B888"/>
<evidence type="ECO:0000256" key="1">
    <source>
        <dbReference type="ARBA" id="ARBA00022676"/>
    </source>
</evidence>
<dbReference type="InterPro" id="IPR029044">
    <property type="entry name" value="Nucleotide-diphossugar_trans"/>
</dbReference>
<dbReference type="Gene3D" id="3.90.550.10">
    <property type="entry name" value="Spore Coat Polysaccharide Biosynthesis Protein SpsA, Chain A"/>
    <property type="match status" value="1"/>
</dbReference>
<feature type="domain" description="Glycosyltransferase 2-like" evidence="3">
    <location>
        <begin position="11"/>
        <end position="148"/>
    </location>
</feature>
<evidence type="ECO:0000259" key="3">
    <source>
        <dbReference type="Pfam" id="PF00535"/>
    </source>
</evidence>
<dbReference type="SUPFAM" id="SSF53448">
    <property type="entry name" value="Nucleotide-diphospho-sugar transferases"/>
    <property type="match status" value="1"/>
</dbReference>
<keyword evidence="5" id="KW-1185">Reference proteome</keyword>
<comment type="caution">
    <text evidence="4">The sequence shown here is derived from an EMBL/GenBank/DDBJ whole genome shotgun (WGS) entry which is preliminary data.</text>
</comment>
<proteinExistence type="predicted"/>
<dbReference type="PANTHER" id="PTHR22916:SF51">
    <property type="entry name" value="GLYCOSYLTRANSFERASE EPSH-RELATED"/>
    <property type="match status" value="1"/>
</dbReference>
<dbReference type="Proteomes" id="UP000718821">
    <property type="component" value="Unassembled WGS sequence"/>
</dbReference>
<reference evidence="4" key="1">
    <citation type="submission" date="2020-08" db="EMBL/GenBank/DDBJ databases">
        <authorList>
            <person name="Cejkova D."/>
            <person name="Kubasova T."/>
            <person name="Jahodarova E."/>
            <person name="Rychlik I."/>
        </authorList>
    </citation>
    <scope>NUCLEOTIDE SEQUENCE</scope>
    <source>
        <strain evidence="4">An836</strain>
    </source>
</reference>
<evidence type="ECO:0000256" key="2">
    <source>
        <dbReference type="ARBA" id="ARBA00022679"/>
    </source>
</evidence>
<dbReference type="InterPro" id="IPR001173">
    <property type="entry name" value="Glyco_trans_2-like"/>
</dbReference>
<reference evidence="4" key="2">
    <citation type="journal article" date="2021" name="Sci. Rep.">
        <title>The distribution of antibiotic resistance genes in chicken gut microbiota commensals.</title>
        <authorList>
            <person name="Juricova H."/>
            <person name="Matiasovicova J."/>
            <person name="Kubasova T."/>
            <person name="Cejkova D."/>
            <person name="Rychlik I."/>
        </authorList>
    </citation>
    <scope>NUCLEOTIDE SEQUENCE</scope>
    <source>
        <strain evidence="4">An836</strain>
    </source>
</reference>
<gene>
    <name evidence="4" type="ORF">H7U32_04825</name>
</gene>
<dbReference type="RefSeq" id="WP_204468561.1">
    <property type="nucleotide sequence ID" value="NZ_JACLYU010000006.1"/>
</dbReference>
<organism evidence="4 5">
    <name type="scientific">Bifidobacterium pullorum subsp. saeculare</name>
    <dbReference type="NCBI Taxonomy" id="78257"/>
    <lineage>
        <taxon>Bacteria</taxon>
        <taxon>Bacillati</taxon>
        <taxon>Actinomycetota</taxon>
        <taxon>Actinomycetes</taxon>
        <taxon>Bifidobacteriales</taxon>
        <taxon>Bifidobacteriaceae</taxon>
        <taxon>Bifidobacterium</taxon>
    </lineage>
</organism>